<evidence type="ECO:0000313" key="2">
    <source>
        <dbReference type="EMBL" id="GAQ85719.1"/>
    </source>
</evidence>
<feature type="region of interest" description="Disordered" evidence="1">
    <location>
        <begin position="21"/>
        <end position="95"/>
    </location>
</feature>
<evidence type="ECO:0000256" key="1">
    <source>
        <dbReference type="SAM" id="MobiDB-lite"/>
    </source>
</evidence>
<accession>A0A1Y1I8I7</accession>
<gene>
    <name evidence="2" type="ORF">KFL_002500170</name>
</gene>
<dbReference type="Proteomes" id="UP000054558">
    <property type="component" value="Unassembled WGS sequence"/>
</dbReference>
<sequence length="318" mass="34460">MEVLRSRALIPVQDEKENAVLGKGNFKEGAGFPSASKPGMQSRKAGSTKQVTLLVPENPGLSAKTPGPSAKTPGRRALGDITNAGQGSKAAKTPKLKADGLKAVQTPARRALANITNQAQVQLQRKAEQGLRETVAEKAVEVEGLVSTAREAASDRERRAVRRTANGRRIVAGVKLRLSAQEKAEIRERATMLAETGIEHVHVTGQQVEELRARQEEKDVTGSMRRLLGLDNDDRPFVFETTSASDLAPADDESRLEPIDVSQPSSPDFKATARSSALSTFDDNDILRASLDVLPSLSDRELDFDWQDEDMEVESDAD</sequence>
<feature type="region of interest" description="Disordered" evidence="1">
    <location>
        <begin position="242"/>
        <end position="273"/>
    </location>
</feature>
<organism evidence="2 3">
    <name type="scientific">Klebsormidium nitens</name>
    <name type="common">Green alga</name>
    <name type="synonym">Ulothrix nitens</name>
    <dbReference type="NCBI Taxonomy" id="105231"/>
    <lineage>
        <taxon>Eukaryota</taxon>
        <taxon>Viridiplantae</taxon>
        <taxon>Streptophyta</taxon>
        <taxon>Klebsormidiophyceae</taxon>
        <taxon>Klebsormidiales</taxon>
        <taxon>Klebsormidiaceae</taxon>
        <taxon>Klebsormidium</taxon>
    </lineage>
</organism>
<name>A0A1Y1I8I7_KLENI</name>
<protein>
    <submittedName>
        <fullName evidence="2">Uncharacterized protein</fullName>
    </submittedName>
</protein>
<reference evidence="2 3" key="1">
    <citation type="journal article" date="2014" name="Nat. Commun.">
        <title>Klebsormidium flaccidum genome reveals primary factors for plant terrestrial adaptation.</title>
        <authorList>
            <person name="Hori K."/>
            <person name="Maruyama F."/>
            <person name="Fujisawa T."/>
            <person name="Togashi T."/>
            <person name="Yamamoto N."/>
            <person name="Seo M."/>
            <person name="Sato S."/>
            <person name="Yamada T."/>
            <person name="Mori H."/>
            <person name="Tajima N."/>
            <person name="Moriyama T."/>
            <person name="Ikeuchi M."/>
            <person name="Watanabe M."/>
            <person name="Wada H."/>
            <person name="Kobayashi K."/>
            <person name="Saito M."/>
            <person name="Masuda T."/>
            <person name="Sasaki-Sekimoto Y."/>
            <person name="Mashiguchi K."/>
            <person name="Awai K."/>
            <person name="Shimojima M."/>
            <person name="Masuda S."/>
            <person name="Iwai M."/>
            <person name="Nobusawa T."/>
            <person name="Narise T."/>
            <person name="Kondo S."/>
            <person name="Saito H."/>
            <person name="Sato R."/>
            <person name="Murakawa M."/>
            <person name="Ihara Y."/>
            <person name="Oshima-Yamada Y."/>
            <person name="Ohtaka K."/>
            <person name="Satoh M."/>
            <person name="Sonobe K."/>
            <person name="Ishii M."/>
            <person name="Ohtani R."/>
            <person name="Kanamori-Sato M."/>
            <person name="Honoki R."/>
            <person name="Miyazaki D."/>
            <person name="Mochizuki H."/>
            <person name="Umetsu J."/>
            <person name="Higashi K."/>
            <person name="Shibata D."/>
            <person name="Kamiya Y."/>
            <person name="Sato N."/>
            <person name="Nakamura Y."/>
            <person name="Tabata S."/>
            <person name="Ida S."/>
            <person name="Kurokawa K."/>
            <person name="Ohta H."/>
        </authorList>
    </citation>
    <scope>NUCLEOTIDE SEQUENCE [LARGE SCALE GENOMIC DNA]</scope>
    <source>
        <strain evidence="2 3">NIES-2285</strain>
    </source>
</reference>
<dbReference type="EMBL" id="DF237199">
    <property type="protein sequence ID" value="GAQ85719.1"/>
    <property type="molecule type" value="Genomic_DNA"/>
</dbReference>
<proteinExistence type="predicted"/>
<dbReference type="AlphaFoldDB" id="A0A1Y1I8I7"/>
<keyword evidence="3" id="KW-1185">Reference proteome</keyword>
<evidence type="ECO:0000313" key="3">
    <source>
        <dbReference type="Proteomes" id="UP000054558"/>
    </source>
</evidence>